<evidence type="ECO:0000313" key="1">
    <source>
        <dbReference type="EMBL" id="KAK9234476.1"/>
    </source>
</evidence>
<gene>
    <name evidence="1" type="ORF">V1525DRAFT_422220</name>
</gene>
<accession>A0ACC3SS56</accession>
<evidence type="ECO:0000313" key="2">
    <source>
        <dbReference type="Proteomes" id="UP001433508"/>
    </source>
</evidence>
<reference evidence="2" key="1">
    <citation type="journal article" date="2024" name="Front. Bioeng. Biotechnol.">
        <title>Genome-scale model development and genomic sequencing of the oleaginous clade Lipomyces.</title>
        <authorList>
            <person name="Czajka J.J."/>
            <person name="Han Y."/>
            <person name="Kim J."/>
            <person name="Mondo S.J."/>
            <person name="Hofstad B.A."/>
            <person name="Robles A."/>
            <person name="Haridas S."/>
            <person name="Riley R."/>
            <person name="LaButti K."/>
            <person name="Pangilinan J."/>
            <person name="Andreopoulos W."/>
            <person name="Lipzen A."/>
            <person name="Yan J."/>
            <person name="Wang M."/>
            <person name="Ng V."/>
            <person name="Grigoriev I.V."/>
            <person name="Spatafora J.W."/>
            <person name="Magnuson J.K."/>
            <person name="Baker S.E."/>
            <person name="Pomraning K.R."/>
        </authorList>
    </citation>
    <scope>NUCLEOTIDE SEQUENCE [LARGE SCALE GENOMIC DNA]</scope>
    <source>
        <strain evidence="2">CBS 7786</strain>
    </source>
</reference>
<comment type="caution">
    <text evidence="1">The sequence shown here is derived from an EMBL/GenBank/DDBJ whole genome shotgun (WGS) entry which is preliminary data.</text>
</comment>
<organism evidence="1 2">
    <name type="scientific">Lipomyces kononenkoae</name>
    <name type="common">Yeast</name>
    <dbReference type="NCBI Taxonomy" id="34357"/>
    <lineage>
        <taxon>Eukaryota</taxon>
        <taxon>Fungi</taxon>
        <taxon>Dikarya</taxon>
        <taxon>Ascomycota</taxon>
        <taxon>Saccharomycotina</taxon>
        <taxon>Lipomycetes</taxon>
        <taxon>Lipomycetales</taxon>
        <taxon>Lipomycetaceae</taxon>
        <taxon>Lipomyces</taxon>
    </lineage>
</organism>
<name>A0ACC3SS56_LIPKO</name>
<protein>
    <submittedName>
        <fullName evidence="1">Uncharacterized protein</fullName>
    </submittedName>
</protein>
<keyword evidence="2" id="KW-1185">Reference proteome</keyword>
<proteinExistence type="predicted"/>
<sequence length="229" mass="25892">MARPKLYERFDKVNQITLDGGEGSDGEDEEQLQLVEIPLDQSEMENDKLYRLSLSLDLDKSINDFITRLRQLLLSQFPAEVEVVAPTAVDMKVLTKYQDSLGLGAWSDSETQKFKRAFSLATAGWESTDSGYCPWVNPVGGPDPGWKLLLAILRSSTGTNGNAHQRSAYPSDTTTESIVSPMSLTTMDEENERQNDKDRRARIERLREMYIYRPRKPRKSVPGTSTIVR</sequence>
<dbReference type="Proteomes" id="UP001433508">
    <property type="component" value="Unassembled WGS sequence"/>
</dbReference>
<dbReference type="EMBL" id="MU971473">
    <property type="protein sequence ID" value="KAK9234476.1"/>
    <property type="molecule type" value="Genomic_DNA"/>
</dbReference>